<evidence type="ECO:0000256" key="4">
    <source>
        <dbReference type="ARBA" id="ARBA00022490"/>
    </source>
</evidence>
<evidence type="ECO:0000256" key="11">
    <source>
        <dbReference type="ARBA" id="ARBA00022984"/>
    </source>
</evidence>
<comment type="caution">
    <text evidence="20">The sequence shown here is derived from an EMBL/GenBank/DDBJ whole genome shotgun (WGS) entry which is preliminary data.</text>
</comment>
<accession>A0ABV7YB40</accession>
<evidence type="ECO:0000259" key="19">
    <source>
        <dbReference type="Pfam" id="PF12804"/>
    </source>
</evidence>
<keyword evidence="8 18" id="KW-0677">Repeat</keyword>
<feature type="binding site" evidence="18">
    <location>
        <position position="160"/>
    </location>
    <ligand>
        <name>UDP-N-acetyl-alpha-D-glucosamine</name>
        <dbReference type="ChEBI" id="CHEBI:57705"/>
    </ligand>
</feature>
<dbReference type="InterPro" id="IPR001451">
    <property type="entry name" value="Hexapep"/>
</dbReference>
<keyword evidence="5 18" id="KW-0808">Transferase</keyword>
<keyword evidence="13 18" id="KW-0012">Acyltransferase</keyword>
<keyword evidence="21" id="KW-1185">Reference proteome</keyword>
<sequence length="480" mass="49420">MTAKPAAVIVLAAGEGKRMKSRTPKVLHEIGGRPLVGHVARAGLALSPEHLVVVVGNGRDRVIAYLADLDPAIRPVVQEEQNGTGHATRIALDELPQLSGTVIVATGDTPLLTAETLRQLAETHAGTEAAATVLTAVVDDPTGYGRVLRDSDGAVLAIVEHRDATEEQRAIAEINSGIWAFDAQLLVDALGRLKSDNAQGEEYVTDVLGLLREEGHRVSAAMVGDPREVLGVNNRVQLAELGRIMNDRVLTGWMMEGVTVVDPATTWVDDTVTLARDVVLQPGTILRGATSVGEGASVGPDTTLTSVVVGAEASVVRTHGEGAFVGVGASVGPFAYLRPGTRLGDGGKIGTFVETKNAEIGPGAKVPHLTYAGDTTIGAGANIGAGTIFANYDGVHKNHTDVGEHSFVGSNSVLVAPVSIADGSYVAAGSTVAKSVSPGELAVARGQQRNIAGWVARKRAGTKTAAAAERAAEADSAGDA</sequence>
<comment type="catalytic activity">
    <reaction evidence="15 18">
        <text>alpha-D-glucosamine 1-phosphate + acetyl-CoA = N-acetyl-alpha-D-glucosamine 1-phosphate + CoA + H(+)</text>
        <dbReference type="Rhea" id="RHEA:13725"/>
        <dbReference type="ChEBI" id="CHEBI:15378"/>
        <dbReference type="ChEBI" id="CHEBI:57287"/>
        <dbReference type="ChEBI" id="CHEBI:57288"/>
        <dbReference type="ChEBI" id="CHEBI:57776"/>
        <dbReference type="ChEBI" id="CHEBI:58516"/>
        <dbReference type="EC" id="2.3.1.157"/>
    </reaction>
</comment>
<dbReference type="EC" id="2.7.7.23" evidence="18"/>
<dbReference type="Gene3D" id="2.160.10.10">
    <property type="entry name" value="Hexapeptide repeat proteins"/>
    <property type="match status" value="1"/>
</dbReference>
<comment type="pathway">
    <text evidence="18">Nucleotide-sugar biosynthesis; UDP-N-acetyl-alpha-D-glucosamine biosynthesis; N-acetyl-alpha-D-glucosamine 1-phosphate from alpha-D-glucosamine 6-phosphate (route II): step 2/2.</text>
</comment>
<evidence type="ECO:0000256" key="16">
    <source>
        <dbReference type="ARBA" id="ARBA00048493"/>
    </source>
</evidence>
<dbReference type="PANTHER" id="PTHR43584">
    <property type="entry name" value="NUCLEOTIDYL TRANSFERASE"/>
    <property type="match status" value="1"/>
</dbReference>
<dbReference type="NCBIfam" id="NF010932">
    <property type="entry name" value="PRK14352.1"/>
    <property type="match status" value="1"/>
</dbReference>
<evidence type="ECO:0000256" key="7">
    <source>
        <dbReference type="ARBA" id="ARBA00022723"/>
    </source>
</evidence>
<feature type="binding site" evidence="18">
    <location>
        <position position="338"/>
    </location>
    <ligand>
        <name>UDP-N-acetyl-alpha-D-glucosamine</name>
        <dbReference type="ChEBI" id="CHEBI:57705"/>
    </ligand>
</feature>
<keyword evidence="9 18" id="KW-0460">Magnesium</keyword>
<comment type="pathway">
    <text evidence="18">Nucleotide-sugar biosynthesis; UDP-N-acetyl-alpha-D-glucosamine biosynthesis; UDP-N-acetyl-alpha-D-glucosamine from N-acetyl-alpha-D-glucosamine 1-phosphate: step 1/1.</text>
</comment>
<feature type="binding site" evidence="18">
    <location>
        <begin position="11"/>
        <end position="14"/>
    </location>
    <ligand>
        <name>UDP-N-acetyl-alpha-D-glucosamine</name>
        <dbReference type="ChEBI" id="CHEBI:57705"/>
    </ligand>
</feature>
<feature type="binding site" evidence="18">
    <location>
        <position position="382"/>
    </location>
    <ligand>
        <name>UDP-N-acetyl-alpha-D-glucosamine</name>
        <dbReference type="ChEBI" id="CHEBI:57705"/>
    </ligand>
</feature>
<dbReference type="InterPro" id="IPR029044">
    <property type="entry name" value="Nucleotide-diphossugar_trans"/>
</dbReference>
<feature type="binding site" evidence="18">
    <location>
        <position position="145"/>
    </location>
    <ligand>
        <name>UDP-N-acetyl-alpha-D-glucosamine</name>
        <dbReference type="ChEBI" id="CHEBI:57705"/>
    </ligand>
</feature>
<name>A0ABV7YB40_9ACTN</name>
<feature type="binding site" evidence="18">
    <location>
        <position position="410"/>
    </location>
    <ligand>
        <name>acetyl-CoA</name>
        <dbReference type="ChEBI" id="CHEBI:57288"/>
    </ligand>
</feature>
<evidence type="ECO:0000256" key="8">
    <source>
        <dbReference type="ARBA" id="ARBA00022737"/>
    </source>
</evidence>
<proteinExistence type="inferred from homology"/>
<evidence type="ECO:0000313" key="21">
    <source>
        <dbReference type="Proteomes" id="UP001595699"/>
    </source>
</evidence>
<dbReference type="InterPro" id="IPR050065">
    <property type="entry name" value="GlmU-like"/>
</dbReference>
<evidence type="ECO:0000256" key="9">
    <source>
        <dbReference type="ARBA" id="ARBA00022842"/>
    </source>
</evidence>
<feature type="binding site" evidence="18">
    <location>
        <position position="445"/>
    </location>
    <ligand>
        <name>acetyl-CoA</name>
        <dbReference type="ChEBI" id="CHEBI:57288"/>
    </ligand>
</feature>
<feature type="domain" description="MobA-like NTP transferase" evidence="19">
    <location>
        <begin position="8"/>
        <end position="146"/>
    </location>
</feature>
<dbReference type="PROSITE" id="PS00101">
    <property type="entry name" value="HEXAPEP_TRANSFERASES"/>
    <property type="match status" value="1"/>
</dbReference>
<feature type="binding site" evidence="18">
    <location>
        <position position="108"/>
    </location>
    <ligand>
        <name>Mg(2+)</name>
        <dbReference type="ChEBI" id="CHEBI:18420"/>
    </ligand>
</feature>
<evidence type="ECO:0000256" key="13">
    <source>
        <dbReference type="ARBA" id="ARBA00023315"/>
    </source>
</evidence>
<dbReference type="EMBL" id="JBHRZH010000006">
    <property type="protein sequence ID" value="MFC3761215.1"/>
    <property type="molecule type" value="Genomic_DNA"/>
</dbReference>
<feature type="binding site" evidence="18">
    <location>
        <position position="428"/>
    </location>
    <ligand>
        <name>acetyl-CoA</name>
        <dbReference type="ChEBI" id="CHEBI:57288"/>
    </ligand>
</feature>
<dbReference type="Proteomes" id="UP001595699">
    <property type="component" value="Unassembled WGS sequence"/>
</dbReference>
<evidence type="ECO:0000256" key="3">
    <source>
        <dbReference type="ARBA" id="ARBA00007947"/>
    </source>
</evidence>
<comment type="catalytic activity">
    <reaction evidence="16 18">
        <text>N-acetyl-alpha-D-glucosamine 1-phosphate + UTP + H(+) = UDP-N-acetyl-alpha-D-glucosamine + diphosphate</text>
        <dbReference type="Rhea" id="RHEA:13509"/>
        <dbReference type="ChEBI" id="CHEBI:15378"/>
        <dbReference type="ChEBI" id="CHEBI:33019"/>
        <dbReference type="ChEBI" id="CHEBI:46398"/>
        <dbReference type="ChEBI" id="CHEBI:57705"/>
        <dbReference type="ChEBI" id="CHEBI:57776"/>
        <dbReference type="EC" id="2.7.7.23"/>
    </reaction>
</comment>
<dbReference type="SUPFAM" id="SSF53448">
    <property type="entry name" value="Nucleotide-diphospho-sugar transferases"/>
    <property type="match status" value="1"/>
</dbReference>
<keyword evidence="11 18" id="KW-0573">Peptidoglycan synthesis</keyword>
<evidence type="ECO:0000256" key="17">
    <source>
        <dbReference type="ARBA" id="ARBA00049628"/>
    </source>
</evidence>
<dbReference type="PANTHER" id="PTHR43584:SF3">
    <property type="entry name" value="BIFUNCTIONAL PROTEIN GLMU"/>
    <property type="match status" value="1"/>
</dbReference>
<dbReference type="RefSeq" id="WP_205117428.1">
    <property type="nucleotide sequence ID" value="NZ_JAFBCM010000001.1"/>
</dbReference>
<keyword evidence="12 18" id="KW-0511">Multifunctional enzyme</keyword>
<evidence type="ECO:0000256" key="10">
    <source>
        <dbReference type="ARBA" id="ARBA00022960"/>
    </source>
</evidence>
<feature type="binding site" evidence="18">
    <location>
        <position position="371"/>
    </location>
    <ligand>
        <name>UDP-N-acetyl-alpha-D-glucosamine</name>
        <dbReference type="ChEBI" id="CHEBI:57705"/>
    </ligand>
</feature>
<dbReference type="HAMAP" id="MF_01631">
    <property type="entry name" value="GlmU"/>
    <property type="match status" value="1"/>
</dbReference>
<comment type="function">
    <text evidence="17 18">Catalyzes the last two sequential reactions in the de novo biosynthetic pathway for UDP-N-acetylglucosamine (UDP-GlcNAc). The C-terminal domain catalyzes the transfer of acetyl group from acetyl coenzyme A to glucosamine-1-phosphate (GlcN-1-P) to produce N-acetylglucosamine-1-phosphate (GlcNAc-1-P), which is converted into UDP-GlcNAc by the transfer of uridine 5-monophosphate (from uridine 5-triphosphate), a reaction catalyzed by the N-terminal domain.</text>
</comment>
<feature type="region of interest" description="Pyrophosphorylase" evidence="18">
    <location>
        <begin position="1"/>
        <end position="235"/>
    </location>
</feature>
<comment type="subunit">
    <text evidence="18">Homotrimer.</text>
</comment>
<feature type="binding site" evidence="18">
    <location>
        <position position="233"/>
    </location>
    <ligand>
        <name>UDP-N-acetyl-alpha-D-glucosamine</name>
        <dbReference type="ChEBI" id="CHEBI:57705"/>
    </ligand>
</feature>
<evidence type="ECO:0000313" key="20">
    <source>
        <dbReference type="EMBL" id="MFC3761215.1"/>
    </source>
</evidence>
<keyword evidence="14 18" id="KW-0961">Cell wall biogenesis/degradation</keyword>
<feature type="binding site" evidence="18">
    <location>
        <position position="356"/>
    </location>
    <ligand>
        <name>UDP-N-acetyl-alpha-D-glucosamine</name>
        <dbReference type="ChEBI" id="CHEBI:57705"/>
    </ligand>
</feature>
<evidence type="ECO:0000256" key="12">
    <source>
        <dbReference type="ARBA" id="ARBA00023268"/>
    </source>
</evidence>
<evidence type="ECO:0000256" key="18">
    <source>
        <dbReference type="HAMAP-Rule" id="MF_01631"/>
    </source>
</evidence>
<gene>
    <name evidence="18 20" type="primary">glmU</name>
    <name evidence="20" type="ORF">ACFOUW_10220</name>
</gene>
<dbReference type="SUPFAM" id="SSF51161">
    <property type="entry name" value="Trimeric LpxA-like enzymes"/>
    <property type="match status" value="1"/>
</dbReference>
<evidence type="ECO:0000256" key="6">
    <source>
        <dbReference type="ARBA" id="ARBA00022695"/>
    </source>
</evidence>
<evidence type="ECO:0000256" key="14">
    <source>
        <dbReference type="ARBA" id="ARBA00023316"/>
    </source>
</evidence>
<feature type="active site" description="Proton acceptor" evidence="18">
    <location>
        <position position="368"/>
    </location>
</feature>
<keyword evidence="10 18" id="KW-0133">Cell shape</keyword>
<keyword evidence="4 18" id="KW-0963">Cytoplasm</keyword>
<dbReference type="InterPro" id="IPR025877">
    <property type="entry name" value="MobA-like_NTP_Trfase"/>
</dbReference>
<feature type="binding site" evidence="18">
    <location>
        <position position="78"/>
    </location>
    <ligand>
        <name>UDP-N-acetyl-alpha-D-glucosamine</name>
        <dbReference type="ChEBI" id="CHEBI:57705"/>
    </ligand>
</feature>
<reference evidence="21" key="1">
    <citation type="journal article" date="2019" name="Int. J. Syst. Evol. Microbiol.">
        <title>The Global Catalogue of Microorganisms (GCM) 10K type strain sequencing project: providing services to taxonomists for standard genome sequencing and annotation.</title>
        <authorList>
            <consortium name="The Broad Institute Genomics Platform"/>
            <consortium name="The Broad Institute Genome Sequencing Center for Infectious Disease"/>
            <person name="Wu L."/>
            <person name="Ma J."/>
        </authorList>
    </citation>
    <scope>NUCLEOTIDE SEQUENCE [LARGE SCALE GENOMIC DNA]</scope>
    <source>
        <strain evidence="21">CGMCC 4.7241</strain>
    </source>
</reference>
<feature type="region of interest" description="N-acetyltransferase" evidence="18">
    <location>
        <begin position="257"/>
        <end position="480"/>
    </location>
</feature>
<evidence type="ECO:0000256" key="1">
    <source>
        <dbReference type="ARBA" id="ARBA00004496"/>
    </source>
</evidence>
<organism evidence="20 21">
    <name type="scientific">Tenggerimyces flavus</name>
    <dbReference type="NCBI Taxonomy" id="1708749"/>
    <lineage>
        <taxon>Bacteria</taxon>
        <taxon>Bacillati</taxon>
        <taxon>Actinomycetota</taxon>
        <taxon>Actinomycetes</taxon>
        <taxon>Propionibacteriales</taxon>
        <taxon>Nocardioidaceae</taxon>
        <taxon>Tenggerimyces</taxon>
    </lineage>
</organism>
<dbReference type="NCBIfam" id="TIGR01173">
    <property type="entry name" value="glmU"/>
    <property type="match status" value="1"/>
</dbReference>
<dbReference type="InterPro" id="IPR038009">
    <property type="entry name" value="GlmU_C_LbH"/>
</dbReference>
<dbReference type="InterPro" id="IPR011004">
    <property type="entry name" value="Trimer_LpxA-like_sf"/>
</dbReference>
<feature type="binding site" evidence="18">
    <location>
        <position position="385"/>
    </location>
    <ligand>
        <name>acetyl-CoA</name>
        <dbReference type="ChEBI" id="CHEBI:57288"/>
    </ligand>
</feature>
<feature type="binding site" evidence="18">
    <location>
        <position position="175"/>
    </location>
    <ligand>
        <name>UDP-N-acetyl-alpha-D-glucosamine</name>
        <dbReference type="ChEBI" id="CHEBI:57705"/>
    </ligand>
</feature>
<comment type="similarity">
    <text evidence="2 18">In the C-terminal section; belongs to the transferase hexapeptide repeat family.</text>
</comment>
<feature type="binding site" evidence="18">
    <location>
        <position position="25"/>
    </location>
    <ligand>
        <name>UDP-N-acetyl-alpha-D-glucosamine</name>
        <dbReference type="ChEBI" id="CHEBI:57705"/>
    </ligand>
</feature>
<dbReference type="EC" id="2.3.1.157" evidence="18"/>
<dbReference type="Gene3D" id="3.90.550.10">
    <property type="entry name" value="Spore Coat Polysaccharide Biosynthesis Protein SpsA, Chain A"/>
    <property type="match status" value="1"/>
</dbReference>
<comment type="cofactor">
    <cofactor evidence="18">
        <name>Mg(2+)</name>
        <dbReference type="ChEBI" id="CHEBI:18420"/>
    </cofactor>
    <text evidence="18">Binds 1 Mg(2+) ion per subunit.</text>
</comment>
<dbReference type="Pfam" id="PF14602">
    <property type="entry name" value="Hexapep_2"/>
    <property type="match status" value="1"/>
</dbReference>
<protein>
    <recommendedName>
        <fullName evidence="18">Bifunctional protein GlmU</fullName>
    </recommendedName>
    <domain>
        <recommendedName>
            <fullName evidence="18">UDP-N-acetylglucosamine pyrophosphorylase</fullName>
            <ecNumber evidence="18">2.7.7.23</ecNumber>
        </recommendedName>
        <alternativeName>
            <fullName evidence="18">N-acetylglucosamine-1-phosphate uridyltransferase</fullName>
        </alternativeName>
    </domain>
    <domain>
        <recommendedName>
            <fullName evidence="18">Glucosamine-1-phosphate N-acetyltransferase</fullName>
            <ecNumber evidence="18">2.3.1.157</ecNumber>
        </recommendedName>
    </domain>
</protein>
<dbReference type="InterPro" id="IPR005882">
    <property type="entry name" value="Bifunctional_GlmU"/>
</dbReference>
<keyword evidence="6 18" id="KW-0548">Nucleotidyltransferase</keyword>
<comment type="similarity">
    <text evidence="3 18">In the N-terminal section; belongs to the N-acetylglucosamine-1-phosphate uridyltransferase family.</text>
</comment>
<dbReference type="GO" id="GO:0003977">
    <property type="term" value="F:UDP-N-acetylglucosamine diphosphorylase activity"/>
    <property type="evidence" value="ECO:0007669"/>
    <property type="project" value="UniProtKB-EC"/>
</dbReference>
<feature type="binding site" evidence="18">
    <location>
        <position position="233"/>
    </location>
    <ligand>
        <name>Mg(2+)</name>
        <dbReference type="ChEBI" id="CHEBI:18420"/>
    </ligand>
</feature>
<feature type="binding site" evidence="18">
    <location>
        <begin position="391"/>
        <end position="392"/>
    </location>
    <ligand>
        <name>acetyl-CoA</name>
        <dbReference type="ChEBI" id="CHEBI:57288"/>
    </ligand>
</feature>
<dbReference type="CDD" id="cd03353">
    <property type="entry name" value="LbH_GlmU_C"/>
    <property type="match status" value="1"/>
</dbReference>
<keyword evidence="7 18" id="KW-0479">Metal-binding</keyword>
<dbReference type="CDD" id="cd02540">
    <property type="entry name" value="GT2_GlmU_N_bac"/>
    <property type="match status" value="1"/>
</dbReference>
<evidence type="ECO:0000256" key="5">
    <source>
        <dbReference type="ARBA" id="ARBA00022679"/>
    </source>
</evidence>
<feature type="region of interest" description="Linker" evidence="18">
    <location>
        <begin position="236"/>
        <end position="256"/>
    </location>
</feature>
<evidence type="ECO:0000256" key="15">
    <source>
        <dbReference type="ARBA" id="ARBA00048247"/>
    </source>
</evidence>
<dbReference type="Pfam" id="PF12804">
    <property type="entry name" value="NTP_transf_3"/>
    <property type="match status" value="1"/>
</dbReference>
<feature type="binding site" evidence="18">
    <location>
        <begin position="83"/>
        <end position="84"/>
    </location>
    <ligand>
        <name>UDP-N-acetyl-alpha-D-glucosamine</name>
        <dbReference type="ChEBI" id="CHEBI:57705"/>
    </ligand>
</feature>
<dbReference type="InterPro" id="IPR018357">
    <property type="entry name" value="Hexapep_transf_CS"/>
</dbReference>
<evidence type="ECO:0000256" key="2">
    <source>
        <dbReference type="ARBA" id="ARBA00007707"/>
    </source>
</evidence>
<comment type="pathway">
    <text evidence="18">Bacterial outer membrane biogenesis; LPS lipid A biosynthesis.</text>
</comment>
<comment type="caution">
    <text evidence="18">Lacks conserved residue(s) required for the propagation of feature annotation.</text>
</comment>
<comment type="subcellular location">
    <subcellularLocation>
        <location evidence="1 18">Cytoplasm</location>
    </subcellularLocation>
</comment>